<accession>A0A6J4M4Q7</accession>
<reference evidence="2" key="1">
    <citation type="submission" date="2020-02" db="EMBL/GenBank/DDBJ databases">
        <authorList>
            <person name="Meier V. D."/>
        </authorList>
    </citation>
    <scope>NUCLEOTIDE SEQUENCE</scope>
    <source>
        <strain evidence="2">AVDCRST_MAG68</strain>
    </source>
</reference>
<protein>
    <submittedName>
        <fullName evidence="2">Uncharacterized protein</fullName>
    </submittedName>
</protein>
<feature type="compositionally biased region" description="Pro residues" evidence="1">
    <location>
        <begin position="74"/>
        <end position="86"/>
    </location>
</feature>
<feature type="non-terminal residue" evidence="2">
    <location>
        <position position="123"/>
    </location>
</feature>
<sequence>CRAPPGRSRRGVARGWRNPAPPRPTRPRSYRTAPAWALPSRRRRAAGPGRIVFSSLLIRLAWTGEAARRGRGSPAPPQAPCPPPHRAQPDAVLPALPLCLCAIPVLLWGDPSNLSPSILRDVS</sequence>
<feature type="region of interest" description="Disordered" evidence="1">
    <location>
        <begin position="67"/>
        <end position="86"/>
    </location>
</feature>
<evidence type="ECO:0000313" key="2">
    <source>
        <dbReference type="EMBL" id="CAA9349923.1"/>
    </source>
</evidence>
<dbReference type="EMBL" id="CADCTW010000167">
    <property type="protein sequence ID" value="CAA9349923.1"/>
    <property type="molecule type" value="Genomic_DNA"/>
</dbReference>
<evidence type="ECO:0000256" key="1">
    <source>
        <dbReference type="SAM" id="MobiDB-lite"/>
    </source>
</evidence>
<feature type="region of interest" description="Disordered" evidence="1">
    <location>
        <begin position="1"/>
        <end position="34"/>
    </location>
</feature>
<proteinExistence type="predicted"/>
<name>A0A6J4M4Q7_9BACT</name>
<organism evidence="2">
    <name type="scientific">uncultured Gemmatimonadota bacterium</name>
    <dbReference type="NCBI Taxonomy" id="203437"/>
    <lineage>
        <taxon>Bacteria</taxon>
        <taxon>Pseudomonadati</taxon>
        <taxon>Gemmatimonadota</taxon>
        <taxon>environmental samples</taxon>
    </lineage>
</organism>
<feature type="non-terminal residue" evidence="2">
    <location>
        <position position="1"/>
    </location>
</feature>
<gene>
    <name evidence="2" type="ORF">AVDCRST_MAG68-3616</name>
</gene>
<dbReference type="AlphaFoldDB" id="A0A6J4M4Q7"/>